<dbReference type="PANTHER" id="PTHR44825">
    <property type="match status" value="1"/>
</dbReference>
<evidence type="ECO:0000313" key="4">
    <source>
        <dbReference type="EnsemblMetazoa" id="CLYHEMP011960.1"/>
    </source>
</evidence>
<dbReference type="Pfam" id="PF00226">
    <property type="entry name" value="DnaJ"/>
    <property type="match status" value="1"/>
</dbReference>
<reference evidence="4" key="1">
    <citation type="submission" date="2021-01" db="UniProtKB">
        <authorList>
            <consortium name="EnsemblMetazoa"/>
        </authorList>
    </citation>
    <scope>IDENTIFICATION</scope>
</reference>
<keyword evidence="2" id="KW-0812">Transmembrane</keyword>
<dbReference type="PANTHER" id="PTHR44825:SF1">
    <property type="entry name" value="DNAJ HOMOLOG SUBFAMILY C MEMBER 4"/>
    <property type="match status" value="1"/>
</dbReference>
<accession>A0A7M5V9A8</accession>
<feature type="compositionally biased region" description="Polar residues" evidence="1">
    <location>
        <begin position="93"/>
        <end position="105"/>
    </location>
</feature>
<dbReference type="InterPro" id="IPR001623">
    <property type="entry name" value="DnaJ_domain"/>
</dbReference>
<evidence type="ECO:0000256" key="2">
    <source>
        <dbReference type="SAM" id="Phobius"/>
    </source>
</evidence>
<dbReference type="SMART" id="SM00271">
    <property type="entry name" value="DnaJ"/>
    <property type="match status" value="1"/>
</dbReference>
<dbReference type="GeneID" id="136823713"/>
<sequence>MIFVKKVMIYNFNVATKRLFSNSCLALQQGFCHYDILGVDRNASKKDIRVAYLQKTKQYHPDSNPDDESLHEKFVKVTNAYQVLNDDHSRTLYNNSTSHSNAVTQTHASRRARRAHSTSAANPFGSYVDEEEPYWGWSEEMKRKMYEDFYENQYPEYLKQQQEEWDARRRRSGLILLSITGAVILFGIFNFTRILNYNEGYRRRTDRITAENAAYLADRRTGYRAYIKRQKEASDAKNSVS</sequence>
<feature type="region of interest" description="Disordered" evidence="1">
    <location>
        <begin position="93"/>
        <end position="124"/>
    </location>
</feature>
<dbReference type="PRINTS" id="PR00625">
    <property type="entry name" value="JDOMAIN"/>
</dbReference>
<dbReference type="InterPro" id="IPR036869">
    <property type="entry name" value="J_dom_sf"/>
</dbReference>
<keyword evidence="5" id="KW-1185">Reference proteome</keyword>
<dbReference type="SUPFAM" id="SSF46565">
    <property type="entry name" value="Chaperone J-domain"/>
    <property type="match status" value="1"/>
</dbReference>
<feature type="transmembrane region" description="Helical" evidence="2">
    <location>
        <begin position="174"/>
        <end position="195"/>
    </location>
</feature>
<dbReference type="Gene3D" id="1.10.287.110">
    <property type="entry name" value="DnaJ domain"/>
    <property type="match status" value="1"/>
</dbReference>
<dbReference type="AlphaFoldDB" id="A0A7M5V9A8"/>
<dbReference type="PROSITE" id="PS00636">
    <property type="entry name" value="DNAJ_1"/>
    <property type="match status" value="1"/>
</dbReference>
<dbReference type="InterPro" id="IPR018253">
    <property type="entry name" value="DnaJ_domain_CS"/>
</dbReference>
<proteinExistence type="predicted"/>
<dbReference type="CDD" id="cd06257">
    <property type="entry name" value="DnaJ"/>
    <property type="match status" value="1"/>
</dbReference>
<name>A0A7M5V9A8_9CNID</name>
<organism evidence="4 5">
    <name type="scientific">Clytia hemisphaerica</name>
    <dbReference type="NCBI Taxonomy" id="252671"/>
    <lineage>
        <taxon>Eukaryota</taxon>
        <taxon>Metazoa</taxon>
        <taxon>Cnidaria</taxon>
        <taxon>Hydrozoa</taxon>
        <taxon>Hydroidolina</taxon>
        <taxon>Leptothecata</taxon>
        <taxon>Obeliida</taxon>
        <taxon>Clytiidae</taxon>
        <taxon>Clytia</taxon>
    </lineage>
</organism>
<evidence type="ECO:0000259" key="3">
    <source>
        <dbReference type="PROSITE" id="PS50076"/>
    </source>
</evidence>
<dbReference type="InterPro" id="IPR052763">
    <property type="entry name" value="DnaJ_C4"/>
</dbReference>
<evidence type="ECO:0000256" key="1">
    <source>
        <dbReference type="SAM" id="MobiDB-lite"/>
    </source>
</evidence>
<evidence type="ECO:0000313" key="5">
    <source>
        <dbReference type="Proteomes" id="UP000594262"/>
    </source>
</evidence>
<protein>
    <recommendedName>
        <fullName evidence="3">J domain-containing protein</fullName>
    </recommendedName>
</protein>
<keyword evidence="2" id="KW-1133">Transmembrane helix</keyword>
<dbReference type="EnsemblMetazoa" id="CLYHEMT011960.1">
    <property type="protein sequence ID" value="CLYHEMP011960.1"/>
    <property type="gene ID" value="CLYHEMG011960"/>
</dbReference>
<dbReference type="RefSeq" id="XP_066935990.1">
    <property type="nucleotide sequence ID" value="XM_067079889.1"/>
</dbReference>
<dbReference type="OrthoDB" id="5960227at2759"/>
<feature type="domain" description="J" evidence="3">
    <location>
        <begin position="32"/>
        <end position="97"/>
    </location>
</feature>
<dbReference type="PROSITE" id="PS50076">
    <property type="entry name" value="DNAJ_2"/>
    <property type="match status" value="1"/>
</dbReference>
<keyword evidence="2" id="KW-0472">Membrane</keyword>
<dbReference type="Proteomes" id="UP000594262">
    <property type="component" value="Unplaced"/>
</dbReference>